<gene>
    <name evidence="1" type="ORF">EHO60_07365</name>
</gene>
<evidence type="ECO:0000313" key="2">
    <source>
        <dbReference type="Proteomes" id="UP000298458"/>
    </source>
</evidence>
<dbReference type="SUPFAM" id="SSF55469">
    <property type="entry name" value="FMN-dependent nitroreductase-like"/>
    <property type="match status" value="1"/>
</dbReference>
<proteinExistence type="predicted"/>
<dbReference type="RefSeq" id="WP_135767483.1">
    <property type="nucleotide sequence ID" value="NZ_RQET01000004.1"/>
</dbReference>
<dbReference type="Proteomes" id="UP000298458">
    <property type="component" value="Unassembled WGS sequence"/>
</dbReference>
<keyword evidence="2" id="KW-1185">Reference proteome</keyword>
<dbReference type="InterPro" id="IPR000415">
    <property type="entry name" value="Nitroreductase-like"/>
</dbReference>
<evidence type="ECO:0008006" key="3">
    <source>
        <dbReference type="Google" id="ProtNLM"/>
    </source>
</evidence>
<dbReference type="OrthoDB" id="5149792at2"/>
<name>A0A4R9GH90_9LEPT</name>
<organism evidence="1 2">
    <name type="scientific">Leptospira fletcheri</name>
    <dbReference type="NCBI Taxonomy" id="2484981"/>
    <lineage>
        <taxon>Bacteria</taxon>
        <taxon>Pseudomonadati</taxon>
        <taxon>Spirochaetota</taxon>
        <taxon>Spirochaetia</taxon>
        <taxon>Leptospirales</taxon>
        <taxon>Leptospiraceae</taxon>
        <taxon>Leptospira</taxon>
    </lineage>
</organism>
<evidence type="ECO:0000313" key="1">
    <source>
        <dbReference type="EMBL" id="TGK12080.1"/>
    </source>
</evidence>
<dbReference type="GO" id="GO:0016491">
    <property type="term" value="F:oxidoreductase activity"/>
    <property type="evidence" value="ECO:0007669"/>
    <property type="project" value="InterPro"/>
</dbReference>
<reference evidence="1" key="1">
    <citation type="journal article" date="2019" name="PLoS Negl. Trop. Dis.">
        <title>Revisiting the worldwide diversity of Leptospira species in the environment.</title>
        <authorList>
            <person name="Vincent A.T."/>
            <person name="Schiettekatte O."/>
            <person name="Bourhy P."/>
            <person name="Veyrier F.J."/>
            <person name="Picardeau M."/>
        </authorList>
    </citation>
    <scope>NUCLEOTIDE SEQUENCE [LARGE SCALE GENOMIC DNA]</scope>
    <source>
        <strain evidence="1">SSW15</strain>
    </source>
</reference>
<dbReference type="NCBIfam" id="NF047509">
    <property type="entry name" value="Rv3131_FMN_oxido"/>
    <property type="match status" value="1"/>
</dbReference>
<accession>A0A4R9GH90</accession>
<dbReference type="AlphaFoldDB" id="A0A4R9GH90"/>
<comment type="caution">
    <text evidence="1">The sequence shown here is derived from an EMBL/GenBank/DDBJ whole genome shotgun (WGS) entry which is preliminary data.</text>
</comment>
<sequence>MDSFSRRSFLKRAIGVGTVLTVSEFLEACSAVTDRNFGPKGSDPYANSESMKYNRPILKALNVGITAPNPHNVQPWKFEILDDLSANLYVDENRLLLDTDPPTRQIHIGQGTFLETLAIGSTRLGFKAEIEMFPKGKYETKDIGKKPVAKIRLLPNSGIPADPLAEFIPRRATVRGEYHGDVLNETEFSALLQDAKPNFSRAFLMGVSDFPKVKQAVYSAMEVETNTYQTYEESRVWFRYNDEEINRERDGLSLRGSGVSGLKYFFVRNFFLSPGKESWHSESNRSAGLGMFADQVESSKGFLYLVTKQNRFLDWVLAGRDYARLQLAATKNGYVMHPLSQILQEYHQMDSLRKEFETIVGLKSGEKVQMLVRIGKSGYKFFSPRRELEKMILPAAKKTI</sequence>
<protein>
    <recommendedName>
        <fullName evidence="3">Nitroreductase</fullName>
    </recommendedName>
</protein>
<dbReference type="Gene3D" id="3.40.109.10">
    <property type="entry name" value="NADH Oxidase"/>
    <property type="match status" value="1"/>
</dbReference>
<dbReference type="EMBL" id="RQET01000004">
    <property type="protein sequence ID" value="TGK12080.1"/>
    <property type="molecule type" value="Genomic_DNA"/>
</dbReference>